<comment type="caution">
    <text evidence="2">The sequence shown here is derived from an EMBL/GenBank/DDBJ whole genome shotgun (WGS) entry which is preliminary data.</text>
</comment>
<dbReference type="CDD" id="cd00143">
    <property type="entry name" value="PP2Cc"/>
    <property type="match status" value="1"/>
</dbReference>
<dbReference type="Gene3D" id="3.60.40.10">
    <property type="entry name" value="PPM-type phosphatase domain"/>
    <property type="match status" value="1"/>
</dbReference>
<dbReference type="InterPro" id="IPR001932">
    <property type="entry name" value="PPM-type_phosphatase-like_dom"/>
</dbReference>
<name>A0A1J1GZF4_PLAGA</name>
<proteinExistence type="predicted"/>
<dbReference type="PROSITE" id="PS51746">
    <property type="entry name" value="PPM_2"/>
    <property type="match status" value="1"/>
</dbReference>
<dbReference type="PANTHER" id="PTHR13832">
    <property type="entry name" value="PROTEIN PHOSPHATASE 2C"/>
    <property type="match status" value="1"/>
</dbReference>
<dbReference type="InterPro" id="IPR036457">
    <property type="entry name" value="PPM-type-like_dom_sf"/>
</dbReference>
<keyword evidence="3" id="KW-1185">Reference proteome</keyword>
<dbReference type="VEuPathDB" id="PlasmoDB:PGAL8A_00362700"/>
<dbReference type="OrthoDB" id="420076at2759"/>
<dbReference type="PANTHER" id="PTHR13832:SF792">
    <property type="entry name" value="GM14286P"/>
    <property type="match status" value="1"/>
</dbReference>
<keyword evidence="2" id="KW-0378">Hydrolase</keyword>
<dbReference type="AlphaFoldDB" id="A0A1J1GZF4"/>
<dbReference type="SMART" id="SM00332">
    <property type="entry name" value="PP2Cc"/>
    <property type="match status" value="1"/>
</dbReference>
<evidence type="ECO:0000313" key="3">
    <source>
        <dbReference type="Proteomes" id="UP000220797"/>
    </source>
</evidence>
<dbReference type="OMA" id="NIHNANQ"/>
<evidence type="ECO:0000259" key="1">
    <source>
        <dbReference type="PROSITE" id="PS51746"/>
    </source>
</evidence>
<dbReference type="SUPFAM" id="SSF81606">
    <property type="entry name" value="PP2C-like"/>
    <property type="match status" value="1"/>
</dbReference>
<dbReference type="Proteomes" id="UP000220797">
    <property type="component" value="Unassembled WGS sequence"/>
</dbReference>
<dbReference type="RefSeq" id="XP_028529208.1">
    <property type="nucleotide sequence ID" value="XM_028672680.1"/>
</dbReference>
<feature type="domain" description="PPM-type phosphatase" evidence="1">
    <location>
        <begin position="235"/>
        <end position="567"/>
    </location>
</feature>
<dbReference type="EMBL" id="CVMV01000059">
    <property type="protein sequence ID" value="CRG96403.1"/>
    <property type="molecule type" value="Genomic_DNA"/>
</dbReference>
<dbReference type="EC" id="3.1.3.16" evidence="2"/>
<accession>A0A1J1GZF4</accession>
<organism evidence="2 3">
    <name type="scientific">Plasmodium gallinaceum</name>
    <dbReference type="NCBI Taxonomy" id="5849"/>
    <lineage>
        <taxon>Eukaryota</taxon>
        <taxon>Sar</taxon>
        <taxon>Alveolata</taxon>
        <taxon>Apicomplexa</taxon>
        <taxon>Aconoidasida</taxon>
        <taxon>Haemosporida</taxon>
        <taxon>Plasmodiidae</taxon>
        <taxon>Plasmodium</taxon>
        <taxon>Plasmodium (Haemamoeba)</taxon>
    </lineage>
</organism>
<reference evidence="2" key="1">
    <citation type="submission" date="2015-04" db="EMBL/GenBank/DDBJ databases">
        <authorList>
            <consortium name="Pathogen Informatics"/>
        </authorList>
    </citation>
    <scope>NUCLEOTIDE SEQUENCE [LARGE SCALE GENOMIC DNA]</scope>
    <source>
        <strain evidence="2">8A</strain>
    </source>
</reference>
<evidence type="ECO:0000313" key="2">
    <source>
        <dbReference type="EMBL" id="CRG96403.1"/>
    </source>
</evidence>
<gene>
    <name evidence="2" type="primary">PPM8</name>
    <name evidence="2" type="ORF">PGAL8A_00362700</name>
</gene>
<dbReference type="Pfam" id="PF00481">
    <property type="entry name" value="PP2C"/>
    <property type="match status" value="1"/>
</dbReference>
<dbReference type="GO" id="GO:0004722">
    <property type="term" value="F:protein serine/threonine phosphatase activity"/>
    <property type="evidence" value="ECO:0007669"/>
    <property type="project" value="UniProtKB-EC"/>
</dbReference>
<protein>
    <submittedName>
        <fullName evidence="2">Protein phosphatase PPM8, putative</fullName>
        <ecNumber evidence="2">3.1.3.16</ecNumber>
    </submittedName>
</protein>
<sequence>MYFKNYFTLSSLLNKCYILRQKRNLFFCFQKHNQNIEEKKIYTLTLDGKEKMKTKFLNNISLKLEKELRRRKFPLILIFSILAISIDIKYATCDESVFTKKNLNNNSISNSNFDISNIELNFEELDEMDSFYFLKHKNKMHMIQYSANTPIEDRCFLYNININSKDLDKKKFAPKGNESEKEFVNSFESTLTYDEGERSPEQKTEICEDSVMSKSFGSERTYNAEEGSHKIENEDSLMNDISDKDPKSLNVSDNLNNDFIFAGVIDGHGGAAIAEITRRSLGHYVKKQLIEKIKRRKKENIDENDIILSLEEAYLNLDRDILKIVREYFYKGYTKFSRIGACCLSLLIDKDNYYISNAGDSRGLLIRKNGYVILNNIHNANQVSERKKLLENHPNEKDVVLCRKIKKKKRRFHLFNLTDKINKLLLDDYDNCYVKGRLQPTRNLGDFHLKLKEFSYDHVDGKCIISKPHSFPYITALPEVQKIKKSETDEFIILMTDGVTDFLSDMEIVRIVKENNTSVEKASKEIVKSVLIKAANYDNLSMEEFLKILPERKRKHYDDMSLVIIKLNED</sequence>
<dbReference type="GeneID" id="39732157"/>
<dbReference type="InterPro" id="IPR015655">
    <property type="entry name" value="PP2C"/>
</dbReference>